<proteinExistence type="predicted"/>
<reference evidence="1" key="1">
    <citation type="submission" date="2021-05" db="EMBL/GenBank/DDBJ databases">
        <title>Complete genome sequence of the cellulolytic planctomycete Telmatocola sphagniphila SP2T and characterization of the first cellulase from planctomycetes.</title>
        <authorList>
            <person name="Rakitin A.L."/>
            <person name="Beletsky A.V."/>
            <person name="Naumoff D.G."/>
            <person name="Kulichevskaya I.S."/>
            <person name="Mardanov A.V."/>
            <person name="Ravin N.V."/>
            <person name="Dedysh S.N."/>
        </authorList>
    </citation>
    <scope>NUCLEOTIDE SEQUENCE</scope>
    <source>
        <strain evidence="1">SP2T</strain>
    </source>
</reference>
<dbReference type="RefSeq" id="WP_213498973.1">
    <property type="nucleotide sequence ID" value="NZ_CP074694.1"/>
</dbReference>
<dbReference type="KEGG" id="tsph:KIH39_08855"/>
<accession>A0A8E6EWP2</accession>
<dbReference type="Proteomes" id="UP000676194">
    <property type="component" value="Chromosome"/>
</dbReference>
<dbReference type="AlphaFoldDB" id="A0A8E6EWP2"/>
<organism evidence="1 2">
    <name type="scientific">Telmatocola sphagniphila</name>
    <dbReference type="NCBI Taxonomy" id="1123043"/>
    <lineage>
        <taxon>Bacteria</taxon>
        <taxon>Pseudomonadati</taxon>
        <taxon>Planctomycetota</taxon>
        <taxon>Planctomycetia</taxon>
        <taxon>Gemmatales</taxon>
        <taxon>Gemmataceae</taxon>
    </lineage>
</organism>
<dbReference type="EMBL" id="CP074694">
    <property type="protein sequence ID" value="QVL33997.1"/>
    <property type="molecule type" value="Genomic_DNA"/>
</dbReference>
<gene>
    <name evidence="1" type="ORF">KIH39_08855</name>
</gene>
<sequence length="343" mass="38754">MSQPLTAPAEVISTRLTDLLLLRILASSKGPPAAQAVRKCLNQYLKESLSTEQWNILLSITRTDGLLEPKALRLTERGRKRALDCLALSELPPRSTWRIIESRYLTYRASGMNPKENPKSLTQDQLASRMLKTQLGLPISSNASLSDLLVAIVAKELGFPEETDARRLIRRVLCRQIQSDELLSSDILKKQLPRIMLKLKQGGAKGLRQKLIADWLNSDMNLENAVESNAILSSNKLDHRMTEESDFDLKEFADTVKAAARHCPSGRFGDRTVFINHVWHSLKNEPRFQGFDLTSFKAKLVEANAARYLDLVRADLVQAMNPEDVRESEIEDCQSIFNFIRID</sequence>
<evidence type="ECO:0000313" key="1">
    <source>
        <dbReference type="EMBL" id="QVL33997.1"/>
    </source>
</evidence>
<name>A0A8E6EWP2_9BACT</name>
<protein>
    <submittedName>
        <fullName evidence="1">Uncharacterized protein</fullName>
    </submittedName>
</protein>
<evidence type="ECO:0000313" key="2">
    <source>
        <dbReference type="Proteomes" id="UP000676194"/>
    </source>
</evidence>
<keyword evidence="2" id="KW-1185">Reference proteome</keyword>